<accession>A0A8J4Y668</accession>
<evidence type="ECO:0000313" key="2">
    <source>
        <dbReference type="EMBL" id="KAG0721422.1"/>
    </source>
</evidence>
<comment type="caution">
    <text evidence="2">The sequence shown here is derived from an EMBL/GenBank/DDBJ whole genome shotgun (WGS) entry which is preliminary data.</text>
</comment>
<dbReference type="EMBL" id="JACEEZ010011192">
    <property type="protein sequence ID" value="KAG0721422.1"/>
    <property type="molecule type" value="Genomic_DNA"/>
</dbReference>
<keyword evidence="3" id="KW-1185">Reference proteome</keyword>
<name>A0A8J4Y668_CHIOP</name>
<sequence length="251" mass="26812">MGGPFNFWVPKASRPHPLFPLHRSLLLSLWFEDTPWVPRGGRGSAHPCPKRPDGSGTSAPGFPSPGAPSSPFSSGCLLGALPLSRCGGCWGSLLLPRLFTWAPMPPSIVCERLNGRFVHGSLGGGLLAHSGLGGARPRGGGGQDSFLYPRVPFLSPERSLEAACFFFGPFWMLGPFWAEPVWRGRASRLGGTRDAGWLSLGGAKPGLPWIKARAWPLPKWERGYPQCNRGSFSPLGPDPFFPGLGGFPGDG</sequence>
<evidence type="ECO:0000313" key="3">
    <source>
        <dbReference type="Proteomes" id="UP000770661"/>
    </source>
</evidence>
<protein>
    <submittedName>
        <fullName evidence="2">Uncharacterized protein</fullName>
    </submittedName>
</protein>
<reference evidence="2" key="1">
    <citation type="submission" date="2020-07" db="EMBL/GenBank/DDBJ databases">
        <title>The High-quality genome of the commercially important snow crab, Chionoecetes opilio.</title>
        <authorList>
            <person name="Jeong J.-H."/>
            <person name="Ryu S."/>
        </authorList>
    </citation>
    <scope>NUCLEOTIDE SEQUENCE</scope>
    <source>
        <strain evidence="2">MADBK_172401_WGS</strain>
        <tissue evidence="2">Digestive gland</tissue>
    </source>
</reference>
<organism evidence="2 3">
    <name type="scientific">Chionoecetes opilio</name>
    <name type="common">Atlantic snow crab</name>
    <name type="synonym">Cancer opilio</name>
    <dbReference type="NCBI Taxonomy" id="41210"/>
    <lineage>
        <taxon>Eukaryota</taxon>
        <taxon>Metazoa</taxon>
        <taxon>Ecdysozoa</taxon>
        <taxon>Arthropoda</taxon>
        <taxon>Crustacea</taxon>
        <taxon>Multicrustacea</taxon>
        <taxon>Malacostraca</taxon>
        <taxon>Eumalacostraca</taxon>
        <taxon>Eucarida</taxon>
        <taxon>Decapoda</taxon>
        <taxon>Pleocyemata</taxon>
        <taxon>Brachyura</taxon>
        <taxon>Eubrachyura</taxon>
        <taxon>Majoidea</taxon>
        <taxon>Majidae</taxon>
        <taxon>Chionoecetes</taxon>
    </lineage>
</organism>
<gene>
    <name evidence="2" type="ORF">GWK47_046510</name>
</gene>
<proteinExistence type="predicted"/>
<feature type="region of interest" description="Disordered" evidence="1">
    <location>
        <begin position="41"/>
        <end position="66"/>
    </location>
</feature>
<evidence type="ECO:0000256" key="1">
    <source>
        <dbReference type="SAM" id="MobiDB-lite"/>
    </source>
</evidence>
<dbReference type="Proteomes" id="UP000770661">
    <property type="component" value="Unassembled WGS sequence"/>
</dbReference>
<dbReference type="AlphaFoldDB" id="A0A8J4Y668"/>